<gene>
    <name evidence="1" type="ORF">DI536_25980</name>
</gene>
<dbReference type="Proteomes" id="UP000249061">
    <property type="component" value="Unassembled WGS sequence"/>
</dbReference>
<sequence>MSSQTTTISINELRCTNEAIDSLLNDGGAEFVVRIECGSTFFRRVWKTANHSLDISVGSGELQGTVEVTIDVAARRTLDSYRPTRLHADYGDASFTIETGSILATGLYFYFDVHDSFDPLSGNAASLFRIRSNETDDEPMSVVCDAENHVIIKLSKSELTQYEKVKQHHVGVIHTGLVFPALIEAINSLRSSDQQALLPWQLRLRQILDDAAIGDETSAITAASIVLKRPFYRAATHVLAKMDESNE</sequence>
<protein>
    <submittedName>
        <fullName evidence="1">Uncharacterized protein</fullName>
    </submittedName>
</protein>
<organism evidence="1 2">
    <name type="scientific">Archangium gephyra</name>
    <dbReference type="NCBI Taxonomy" id="48"/>
    <lineage>
        <taxon>Bacteria</taxon>
        <taxon>Pseudomonadati</taxon>
        <taxon>Myxococcota</taxon>
        <taxon>Myxococcia</taxon>
        <taxon>Myxococcales</taxon>
        <taxon>Cystobacterineae</taxon>
        <taxon>Archangiaceae</taxon>
        <taxon>Archangium</taxon>
    </lineage>
</organism>
<dbReference type="AlphaFoldDB" id="A0A2W5T9D9"/>
<evidence type="ECO:0000313" key="1">
    <source>
        <dbReference type="EMBL" id="PZR08085.1"/>
    </source>
</evidence>
<dbReference type="EMBL" id="QFQP01000027">
    <property type="protein sequence ID" value="PZR08085.1"/>
    <property type="molecule type" value="Genomic_DNA"/>
</dbReference>
<reference evidence="1 2" key="1">
    <citation type="submission" date="2017-08" db="EMBL/GenBank/DDBJ databases">
        <title>Infants hospitalized years apart are colonized by the same room-sourced microbial strains.</title>
        <authorList>
            <person name="Brooks B."/>
            <person name="Olm M.R."/>
            <person name="Firek B.A."/>
            <person name="Baker R."/>
            <person name="Thomas B.C."/>
            <person name="Morowitz M.J."/>
            <person name="Banfield J.F."/>
        </authorList>
    </citation>
    <scope>NUCLEOTIDE SEQUENCE [LARGE SCALE GENOMIC DNA]</scope>
    <source>
        <strain evidence="1">S2_003_000_R2_14</strain>
    </source>
</reference>
<proteinExistence type="predicted"/>
<comment type="caution">
    <text evidence="1">The sequence shown here is derived from an EMBL/GenBank/DDBJ whole genome shotgun (WGS) entry which is preliminary data.</text>
</comment>
<accession>A0A2W5T9D9</accession>
<evidence type="ECO:0000313" key="2">
    <source>
        <dbReference type="Proteomes" id="UP000249061"/>
    </source>
</evidence>
<name>A0A2W5T9D9_9BACT</name>